<keyword evidence="3" id="KW-1185">Reference proteome</keyword>
<organism evidence="2 3">
    <name type="scientific">Hyaloscypha hepaticicola</name>
    <dbReference type="NCBI Taxonomy" id="2082293"/>
    <lineage>
        <taxon>Eukaryota</taxon>
        <taxon>Fungi</taxon>
        <taxon>Dikarya</taxon>
        <taxon>Ascomycota</taxon>
        <taxon>Pezizomycotina</taxon>
        <taxon>Leotiomycetes</taxon>
        <taxon>Helotiales</taxon>
        <taxon>Hyaloscyphaceae</taxon>
        <taxon>Hyaloscypha</taxon>
    </lineage>
</organism>
<protein>
    <submittedName>
        <fullName evidence="2">Uncharacterized protein</fullName>
    </submittedName>
</protein>
<feature type="compositionally biased region" description="Acidic residues" evidence="1">
    <location>
        <begin position="39"/>
        <end position="54"/>
    </location>
</feature>
<sequence length="327" mass="37517">MDQDLELESGDDELEVKEGSEEEVRNVEEEGSENAATESDVEPAEEEIEEDPVDEQAVAEAKVQEYLARQAELALRKEEVERVKAAGDWHPDEIYLFERLSMRSFEQIIPAEWKVDLPSLPETLFTTDPEKMFVKSNYRTSYSGVRALQRLLALGIRVRDRLLSPGRRPEELITREIKAYIKWAENDGDYRKRRFIPVLTLVSARRRQTTESLSNSITHEMMFLAQKHREDLAIPSEGQNGAVKYRRPPPLLYGIIVAQSMAIFVTLDSANPDAKVRHLTHFDFKEKDMVVWNGFAIAFIVTMAKDYIISIRDDLEIDDTPDSDPDA</sequence>
<accession>A0A2J6PQY1</accession>
<evidence type="ECO:0000256" key="1">
    <source>
        <dbReference type="SAM" id="MobiDB-lite"/>
    </source>
</evidence>
<dbReference type="EMBL" id="KZ613505">
    <property type="protein sequence ID" value="PMD16439.1"/>
    <property type="molecule type" value="Genomic_DNA"/>
</dbReference>
<gene>
    <name evidence="2" type="ORF">NA56DRAFT_580442</name>
</gene>
<dbReference type="Proteomes" id="UP000235672">
    <property type="component" value="Unassembled WGS sequence"/>
</dbReference>
<dbReference type="AlphaFoldDB" id="A0A2J6PQY1"/>
<reference evidence="2 3" key="1">
    <citation type="submission" date="2016-05" db="EMBL/GenBank/DDBJ databases">
        <title>A degradative enzymes factory behind the ericoid mycorrhizal symbiosis.</title>
        <authorList>
            <consortium name="DOE Joint Genome Institute"/>
            <person name="Martino E."/>
            <person name="Morin E."/>
            <person name="Grelet G."/>
            <person name="Kuo A."/>
            <person name="Kohler A."/>
            <person name="Daghino S."/>
            <person name="Barry K."/>
            <person name="Choi C."/>
            <person name="Cichocki N."/>
            <person name="Clum A."/>
            <person name="Copeland A."/>
            <person name="Hainaut M."/>
            <person name="Haridas S."/>
            <person name="Labutti K."/>
            <person name="Lindquist E."/>
            <person name="Lipzen A."/>
            <person name="Khouja H.-R."/>
            <person name="Murat C."/>
            <person name="Ohm R."/>
            <person name="Olson A."/>
            <person name="Spatafora J."/>
            <person name="Veneault-Fourrey C."/>
            <person name="Henrissat B."/>
            <person name="Grigoriev I."/>
            <person name="Martin F."/>
            <person name="Perotto S."/>
        </authorList>
    </citation>
    <scope>NUCLEOTIDE SEQUENCE [LARGE SCALE GENOMIC DNA]</scope>
    <source>
        <strain evidence="2 3">UAMH 7357</strain>
    </source>
</reference>
<dbReference type="OrthoDB" id="5286775at2759"/>
<evidence type="ECO:0000313" key="2">
    <source>
        <dbReference type="EMBL" id="PMD16439.1"/>
    </source>
</evidence>
<feature type="compositionally biased region" description="Acidic residues" evidence="1">
    <location>
        <begin position="1"/>
        <end position="15"/>
    </location>
</feature>
<feature type="compositionally biased region" description="Basic and acidic residues" evidence="1">
    <location>
        <begin position="16"/>
        <end position="28"/>
    </location>
</feature>
<name>A0A2J6PQY1_9HELO</name>
<evidence type="ECO:0000313" key="3">
    <source>
        <dbReference type="Proteomes" id="UP000235672"/>
    </source>
</evidence>
<feature type="region of interest" description="Disordered" evidence="1">
    <location>
        <begin position="1"/>
        <end position="54"/>
    </location>
</feature>
<proteinExistence type="predicted"/>